<evidence type="ECO:0000313" key="2">
    <source>
        <dbReference type="EMBL" id="AUN31506.1"/>
    </source>
</evidence>
<sequence>MGWTQALMMGMVMGLGAYLFTYLMGRYAESSLQSGHDLKRIEEVLPRRSLLEAKFDLRRSDRKARLTQLQSELAELRRRRFLQEKALVDARREANAPVRIVGPEGQALLKFRAWMVNRQVQQALTDRKRHPTLDMEWANPQVIEIWADNLSDAKRDAGRIFPMPLGFSLLNITLESAAPTADAAVAG</sequence>
<dbReference type="EMBL" id="CP025611">
    <property type="protein sequence ID" value="AUN31506.1"/>
    <property type="molecule type" value="Genomic_DNA"/>
</dbReference>
<reference evidence="2 3" key="1">
    <citation type="submission" date="2017-12" db="EMBL/GenBank/DDBJ databases">
        <title>Genomes of bacteria within cyanobacterial aggregates.</title>
        <authorList>
            <person name="Cai H."/>
        </authorList>
    </citation>
    <scope>NUCLEOTIDE SEQUENCE [LARGE SCALE GENOMIC DNA]</scope>
    <source>
        <strain evidence="2 3">TH16</strain>
    </source>
</reference>
<evidence type="ECO:0000256" key="1">
    <source>
        <dbReference type="SAM" id="Coils"/>
    </source>
</evidence>
<accession>A0A2K9NG30</accession>
<dbReference type="OrthoDB" id="7358175at2"/>
<evidence type="ECO:0000313" key="3">
    <source>
        <dbReference type="Proteomes" id="UP000234752"/>
    </source>
</evidence>
<gene>
    <name evidence="2" type="ORF">C0V82_15610</name>
</gene>
<dbReference type="KEGG" id="ncb:C0V82_15610"/>
<dbReference type="AlphaFoldDB" id="A0A2K9NG30"/>
<keyword evidence="3" id="KW-1185">Reference proteome</keyword>
<feature type="coiled-coil region" evidence="1">
    <location>
        <begin position="59"/>
        <end position="93"/>
    </location>
</feature>
<name>A0A2K9NG30_9PROT</name>
<proteinExistence type="predicted"/>
<dbReference type="Proteomes" id="UP000234752">
    <property type="component" value="Chromosome eg_1"/>
</dbReference>
<dbReference type="RefSeq" id="WP_102113083.1">
    <property type="nucleotide sequence ID" value="NZ_BMGN01000005.1"/>
</dbReference>
<protein>
    <submittedName>
        <fullName evidence="2">Uncharacterized protein</fullName>
    </submittedName>
</protein>
<organism evidence="2 3">
    <name type="scientific">Niveispirillum cyanobacteriorum</name>
    <dbReference type="NCBI Taxonomy" id="1612173"/>
    <lineage>
        <taxon>Bacteria</taxon>
        <taxon>Pseudomonadati</taxon>
        <taxon>Pseudomonadota</taxon>
        <taxon>Alphaproteobacteria</taxon>
        <taxon>Rhodospirillales</taxon>
        <taxon>Azospirillaceae</taxon>
        <taxon>Niveispirillum</taxon>
    </lineage>
</organism>
<keyword evidence="1" id="KW-0175">Coiled coil</keyword>